<feature type="region of interest" description="Disordered" evidence="1">
    <location>
        <begin position="157"/>
        <end position="248"/>
    </location>
</feature>
<sequence>MSRVLKIIVNVILICAIATAAALLIPSVLDVPMAVVDDVNMDTNLPVGSVTYAREKQASQVEAQDELLISQEGSRYVYEVQSVNGETCTVVDNRSGDGTTQEITIPSVVDEVVITIPFIGYASMALRSTEGLIIVGLAVVFVIILFILAEIWKKDEDDDEEDEYGREDNGEEDEAPAMSRRESRRQAKAEKKRAKKEARAARKAGEEDEEDEEDDIRIAEPVKKKDRQQPAKENRKETETLAHPGDLFAETESSMASAIADMMEQDQQNAASDPEMEEEEWKPAMPVRTKEELLKKAQADGDEPEVRDDEVSGVTLIDYSDIL</sequence>
<feature type="compositionally biased region" description="Acidic residues" evidence="1">
    <location>
        <begin position="206"/>
        <end position="215"/>
    </location>
</feature>
<feature type="compositionally biased region" description="Basic and acidic residues" evidence="1">
    <location>
        <begin position="179"/>
        <end position="189"/>
    </location>
</feature>
<accession>A0A9D1NVL2</accession>
<keyword evidence="2" id="KW-0472">Membrane</keyword>
<gene>
    <name evidence="3" type="ORF">IAA63_08360</name>
</gene>
<reference evidence="3" key="2">
    <citation type="journal article" date="2021" name="PeerJ">
        <title>Extensive microbial diversity within the chicken gut microbiome revealed by metagenomics and culture.</title>
        <authorList>
            <person name="Gilroy R."/>
            <person name="Ravi A."/>
            <person name="Getino M."/>
            <person name="Pursley I."/>
            <person name="Horton D.L."/>
            <person name="Alikhan N.F."/>
            <person name="Baker D."/>
            <person name="Gharbi K."/>
            <person name="Hall N."/>
            <person name="Watson M."/>
            <person name="Adriaenssens E.M."/>
            <person name="Foster-Nyarko E."/>
            <person name="Jarju S."/>
            <person name="Secka A."/>
            <person name="Antonio M."/>
            <person name="Oren A."/>
            <person name="Chaudhuri R.R."/>
            <person name="La Ragione R."/>
            <person name="Hildebrand F."/>
            <person name="Pallen M.J."/>
        </authorList>
    </citation>
    <scope>NUCLEOTIDE SEQUENCE</scope>
    <source>
        <strain evidence="3">ChiBcec2-4451</strain>
    </source>
</reference>
<organism evidence="3 4">
    <name type="scientific">Candidatus Pullilachnospira stercoravium</name>
    <dbReference type="NCBI Taxonomy" id="2840913"/>
    <lineage>
        <taxon>Bacteria</taxon>
        <taxon>Bacillati</taxon>
        <taxon>Bacillota</taxon>
        <taxon>Clostridia</taxon>
        <taxon>Lachnospirales</taxon>
        <taxon>Lachnospiraceae</taxon>
        <taxon>Lachnospiraceae incertae sedis</taxon>
        <taxon>Candidatus Pullilachnospira</taxon>
    </lineage>
</organism>
<evidence type="ECO:0000313" key="4">
    <source>
        <dbReference type="Proteomes" id="UP000886723"/>
    </source>
</evidence>
<keyword evidence="2" id="KW-0812">Transmembrane</keyword>
<feature type="region of interest" description="Disordered" evidence="1">
    <location>
        <begin position="295"/>
        <end position="314"/>
    </location>
</feature>
<comment type="caution">
    <text evidence="3">The sequence shown here is derived from an EMBL/GenBank/DDBJ whole genome shotgun (WGS) entry which is preliminary data.</text>
</comment>
<feature type="compositionally biased region" description="Acidic residues" evidence="1">
    <location>
        <begin position="157"/>
        <end position="175"/>
    </location>
</feature>
<feature type="transmembrane region" description="Helical" evidence="2">
    <location>
        <begin position="131"/>
        <end position="149"/>
    </location>
</feature>
<reference evidence="3" key="1">
    <citation type="submission" date="2020-10" db="EMBL/GenBank/DDBJ databases">
        <authorList>
            <person name="Gilroy R."/>
        </authorList>
    </citation>
    <scope>NUCLEOTIDE SEQUENCE</scope>
    <source>
        <strain evidence="3">ChiBcec2-4451</strain>
    </source>
</reference>
<dbReference type="EMBL" id="DVON01000179">
    <property type="protein sequence ID" value="HIV13131.1"/>
    <property type="molecule type" value="Genomic_DNA"/>
</dbReference>
<feature type="region of interest" description="Disordered" evidence="1">
    <location>
        <begin position="265"/>
        <end position="288"/>
    </location>
</feature>
<evidence type="ECO:0000256" key="1">
    <source>
        <dbReference type="SAM" id="MobiDB-lite"/>
    </source>
</evidence>
<evidence type="ECO:0000313" key="3">
    <source>
        <dbReference type="EMBL" id="HIV13131.1"/>
    </source>
</evidence>
<protein>
    <recommendedName>
        <fullName evidence="5">Signal peptidase I</fullName>
    </recommendedName>
</protein>
<proteinExistence type="predicted"/>
<evidence type="ECO:0000256" key="2">
    <source>
        <dbReference type="SAM" id="Phobius"/>
    </source>
</evidence>
<keyword evidence="2" id="KW-1133">Transmembrane helix</keyword>
<feature type="compositionally biased region" description="Basic and acidic residues" evidence="1">
    <location>
        <begin position="216"/>
        <end position="240"/>
    </location>
</feature>
<evidence type="ECO:0008006" key="5">
    <source>
        <dbReference type="Google" id="ProtNLM"/>
    </source>
</evidence>
<feature type="transmembrane region" description="Helical" evidence="2">
    <location>
        <begin position="7"/>
        <end position="29"/>
    </location>
</feature>
<dbReference type="Proteomes" id="UP000886723">
    <property type="component" value="Unassembled WGS sequence"/>
</dbReference>
<dbReference type="AlphaFoldDB" id="A0A9D1NVL2"/>
<name>A0A9D1NVL2_9FIRM</name>